<dbReference type="PANTHER" id="PTHR30136">
    <property type="entry name" value="HELIX-TURN-HELIX TRANSCRIPTIONAL REGULATOR, ICLR FAMILY"/>
    <property type="match status" value="1"/>
</dbReference>
<dbReference type="GO" id="GO:0003677">
    <property type="term" value="F:DNA binding"/>
    <property type="evidence" value="ECO:0007669"/>
    <property type="project" value="TreeGrafter"/>
</dbReference>
<dbReference type="Gene3D" id="1.10.10.10">
    <property type="entry name" value="Winged helix-like DNA-binding domain superfamily/Winged helix DNA-binding domain"/>
    <property type="match status" value="2"/>
</dbReference>
<dbReference type="OrthoDB" id="5065611at2"/>
<proteinExistence type="predicted"/>
<feature type="domain" description="IclR-ED" evidence="3">
    <location>
        <begin position="291"/>
        <end position="467"/>
    </location>
</feature>
<organism evidence="4 5">
    <name type="scientific">Microbacterium hatanonis</name>
    <dbReference type="NCBI Taxonomy" id="404366"/>
    <lineage>
        <taxon>Bacteria</taxon>
        <taxon>Bacillati</taxon>
        <taxon>Actinomycetota</taxon>
        <taxon>Actinomycetes</taxon>
        <taxon>Micrococcales</taxon>
        <taxon>Microbacteriaceae</taxon>
        <taxon>Microbacterium</taxon>
    </lineage>
</organism>
<evidence type="ECO:0000256" key="1">
    <source>
        <dbReference type="ARBA" id="ARBA00023015"/>
    </source>
</evidence>
<dbReference type="Proteomes" id="UP000321034">
    <property type="component" value="Unassembled WGS sequence"/>
</dbReference>
<keyword evidence="5" id="KW-1185">Reference proteome</keyword>
<dbReference type="SUPFAM" id="SSF55781">
    <property type="entry name" value="GAF domain-like"/>
    <property type="match status" value="2"/>
</dbReference>
<evidence type="ECO:0000256" key="2">
    <source>
        <dbReference type="ARBA" id="ARBA00023163"/>
    </source>
</evidence>
<keyword evidence="1" id="KW-0805">Transcription regulation</keyword>
<dbReference type="InterPro" id="IPR036388">
    <property type="entry name" value="WH-like_DNA-bd_sf"/>
</dbReference>
<dbReference type="GO" id="GO:0003700">
    <property type="term" value="F:DNA-binding transcription factor activity"/>
    <property type="evidence" value="ECO:0007669"/>
    <property type="project" value="TreeGrafter"/>
</dbReference>
<dbReference type="Pfam" id="PF01614">
    <property type="entry name" value="IclR_C"/>
    <property type="match status" value="1"/>
</dbReference>
<dbReference type="PROSITE" id="PS51078">
    <property type="entry name" value="ICLR_ED"/>
    <property type="match status" value="1"/>
</dbReference>
<name>A0A5C8HZA3_9MICO</name>
<dbReference type="AlphaFoldDB" id="A0A5C8HZA3"/>
<dbReference type="InterPro" id="IPR029016">
    <property type="entry name" value="GAF-like_dom_sf"/>
</dbReference>
<dbReference type="InterPro" id="IPR050707">
    <property type="entry name" value="HTH_MetabolicPath_Reg"/>
</dbReference>
<evidence type="ECO:0000313" key="5">
    <source>
        <dbReference type="Proteomes" id="UP000321034"/>
    </source>
</evidence>
<dbReference type="GO" id="GO:0045892">
    <property type="term" value="P:negative regulation of DNA-templated transcription"/>
    <property type="evidence" value="ECO:0007669"/>
    <property type="project" value="TreeGrafter"/>
</dbReference>
<dbReference type="PANTHER" id="PTHR30136:SF35">
    <property type="entry name" value="HTH-TYPE TRANSCRIPTIONAL REGULATOR RV1719"/>
    <property type="match status" value="1"/>
</dbReference>
<protein>
    <recommendedName>
        <fullName evidence="3">IclR-ED domain-containing protein</fullName>
    </recommendedName>
</protein>
<accession>A0A5C8HZA3</accession>
<dbReference type="EMBL" id="VRSV01000002">
    <property type="protein sequence ID" value="TXK10394.1"/>
    <property type="molecule type" value="Genomic_DNA"/>
</dbReference>
<comment type="caution">
    <text evidence="4">The sequence shown here is derived from an EMBL/GenBank/DDBJ whole genome shotgun (WGS) entry which is preliminary data.</text>
</comment>
<gene>
    <name evidence="4" type="ORF">FVP77_16290</name>
</gene>
<dbReference type="InterPro" id="IPR014757">
    <property type="entry name" value="Tscrpt_reg_IclR_C"/>
</dbReference>
<keyword evidence="2" id="KW-0804">Transcription</keyword>
<evidence type="ECO:0000259" key="3">
    <source>
        <dbReference type="PROSITE" id="PS51078"/>
    </source>
</evidence>
<dbReference type="Gene3D" id="3.30.450.40">
    <property type="match status" value="1"/>
</dbReference>
<evidence type="ECO:0000313" key="4">
    <source>
        <dbReference type="EMBL" id="TXK10394.1"/>
    </source>
</evidence>
<reference evidence="4 5" key="1">
    <citation type="submission" date="2019-08" db="EMBL/GenBank/DDBJ databases">
        <authorList>
            <person name="Dong K."/>
        </authorList>
    </citation>
    <scope>NUCLEOTIDE SEQUENCE [LARGE SCALE GENOMIC DNA]</scope>
    <source>
        <strain evidence="4 5">JCM14558</strain>
    </source>
</reference>
<sequence length="467" mass="48618">MENDMTARVALGLRVIDLVGSRLDPTAPVAVGTIARELAVPLSTASRLCAELAGLEMLAPGEGYGTYRLGRGAIRLSGRAAAPSAPAVRYALTRIAQETGETAFLAAPAPRGVRVVSVVESPWTLHAPAEVGEWAAGRSAIVQASERGVQTTGAQTIETTAGKVVEVAAPVFGPSGDCVAVLAVRMPVYRAKRGARQAAAAIVTARRIVEKALAAAPVRQTPAPASTPADGASALAAALSILFHLADGADALVGTARAVGLRADRTRRLLESCVRSGLVIEDPDGGYRVSWVVHGWYRAAAPRTLVDEGAPFVARAAHETGACAFLTILKGMRSFTLVEELAVLGEGLRMREWLGRPHPIVGSDGGPTLVMDLRAEELAEIFPSRHTPQELDGFLERVARVVRDGVLSIGSIEEVGITSVSAPVRDASGTVAAAACIVGATESVTPRLPEFERAARELAARVSALLV</sequence>